<evidence type="ECO:0000313" key="3">
    <source>
        <dbReference type="Proteomes" id="UP000005837"/>
    </source>
</evidence>
<name>C0DTE0_EIKCO</name>
<reference evidence="2 3" key="1">
    <citation type="submission" date="2009-01" db="EMBL/GenBank/DDBJ databases">
        <authorList>
            <person name="Fulton L."/>
            <person name="Clifton S."/>
            <person name="Chinwalla A.T."/>
            <person name="Mitreva M."/>
            <person name="Sodergren E."/>
            <person name="Weinstock G."/>
            <person name="Clifton S."/>
            <person name="Dooling D.J."/>
            <person name="Fulton B."/>
            <person name="Minx P."/>
            <person name="Pepin K.H."/>
            <person name="Johnson M."/>
            <person name="Bhonagiri V."/>
            <person name="Nash W.E."/>
            <person name="Mardis E.R."/>
            <person name="Wilson R.K."/>
        </authorList>
    </citation>
    <scope>NUCLEOTIDE SEQUENCE [LARGE SCALE GENOMIC DNA]</scope>
    <source>
        <strain evidence="2 3">ATCC 23834</strain>
    </source>
</reference>
<keyword evidence="1" id="KW-0472">Membrane</keyword>
<dbReference type="HOGENOM" id="CLU_1737665_0_0_4"/>
<dbReference type="EMBL" id="ACEA01000012">
    <property type="protein sequence ID" value="EEG24845.1"/>
    <property type="molecule type" value="Genomic_DNA"/>
</dbReference>
<gene>
    <name evidence="2" type="ORF">EIKCOROL_00618</name>
</gene>
<dbReference type="AlphaFoldDB" id="C0DTE0"/>
<dbReference type="Proteomes" id="UP000005837">
    <property type="component" value="Unassembled WGS sequence"/>
</dbReference>
<accession>C0DTE0</accession>
<evidence type="ECO:0000313" key="2">
    <source>
        <dbReference type="EMBL" id="EEG24845.1"/>
    </source>
</evidence>
<keyword evidence="1" id="KW-0812">Transmembrane</keyword>
<sequence length="150" mass="17295">MMKYSELNLNQDKATSRRQYNIVRQGEPTLYWFKFNSLYKGFSYISPLIGDENVPQLFAIQPTGRRPDVGLDRLWLSIANWAGGDCRYVAVAISFAALTTSASAGVFLYLFLPDRQRGKLCRLGLDNDSLVMHRSQQFRVVRRQKRLPEK</sequence>
<feature type="transmembrane region" description="Helical" evidence="1">
    <location>
        <begin position="88"/>
        <end position="112"/>
    </location>
</feature>
<evidence type="ECO:0000256" key="1">
    <source>
        <dbReference type="SAM" id="Phobius"/>
    </source>
</evidence>
<protein>
    <submittedName>
        <fullName evidence="2">Uncharacterized protein</fullName>
    </submittedName>
</protein>
<proteinExistence type="predicted"/>
<comment type="caution">
    <text evidence="2">The sequence shown here is derived from an EMBL/GenBank/DDBJ whole genome shotgun (WGS) entry which is preliminary data.</text>
</comment>
<keyword evidence="1" id="KW-1133">Transmembrane helix</keyword>
<organism evidence="2 3">
    <name type="scientific">Eikenella corrodens ATCC 23834</name>
    <dbReference type="NCBI Taxonomy" id="546274"/>
    <lineage>
        <taxon>Bacteria</taxon>
        <taxon>Pseudomonadati</taxon>
        <taxon>Pseudomonadota</taxon>
        <taxon>Betaproteobacteria</taxon>
        <taxon>Neisseriales</taxon>
        <taxon>Neisseriaceae</taxon>
        <taxon>Eikenella</taxon>
    </lineage>
</organism>